<accession>A0AAV6RC76</accession>
<comment type="catalytic activity">
    <reaction evidence="7 11">
        <text>3-hydroxy-L-kynurenine + H2O = 3-hydroxyanthranilate + L-alanine + H(+)</text>
        <dbReference type="Rhea" id="RHEA:25143"/>
        <dbReference type="ChEBI" id="CHEBI:15377"/>
        <dbReference type="ChEBI" id="CHEBI:15378"/>
        <dbReference type="ChEBI" id="CHEBI:36559"/>
        <dbReference type="ChEBI" id="CHEBI:57972"/>
        <dbReference type="ChEBI" id="CHEBI:58125"/>
        <dbReference type="EC" id="3.7.1.3"/>
    </reaction>
</comment>
<sequence length="461" mass="51856">MDQLISSNVRETLEKVSASLGCSPTSAQVASYLDEHDYLRHLRDEFLIPKIADLPCTDLSLVDGSEESIYLIGNSLGLQPKMTRKYVEEELDKWAKMGVHGHISGSRPWAWAEDNLEERMANVVGAKTDEVALMNGLTVNLHLLMLSFYKPTAKRHKILLEDKAFPSDHYAVESQIRLRGFDPQQSMLLLSPRPGEETLRTEDILELIKKEGDAIAVVMFSGVQYYTGQLFDLAAITEAGQRKGCYVGFDCAHAAGNVELKLHDWGVDFACWCSYKYLNSGAGGIAGAFVHEKHDNTIKPALLGWWGHDLKTRFKMNNVLELQPGVKGFRLCNQPVLLVCCLQASLEIFEMTGMQALRRKSLLLTGYLEYLIQHYYSEDPTRPLKTHVHIITPSDPQQRGCQLSLSFSIPIRKVYEQLQKRGVACDMREPSVLRIAPTPLYNTFSDIYRFVETLGSALASH</sequence>
<keyword evidence="3 10" id="KW-0662">Pyridine nucleotide biosynthesis</keyword>
<feature type="binding site" evidence="10">
    <location>
        <position position="221"/>
    </location>
    <ligand>
        <name>pyridoxal 5'-phosphate</name>
        <dbReference type="ChEBI" id="CHEBI:597326"/>
    </ligand>
</feature>
<comment type="pathway">
    <text evidence="10 11">Cofactor biosynthesis; NAD(+) biosynthesis; quinolinate from L-kynurenine: step 2/3.</text>
</comment>
<dbReference type="GO" id="GO:0019441">
    <property type="term" value="P:L-tryptophan catabolic process to kynurenine"/>
    <property type="evidence" value="ECO:0007669"/>
    <property type="project" value="TreeGrafter"/>
</dbReference>
<comment type="subunit">
    <text evidence="10 11">Homodimer.</text>
</comment>
<feature type="binding site" evidence="10">
    <location>
        <position position="333"/>
    </location>
    <ligand>
        <name>pyridoxal 5'-phosphate</name>
        <dbReference type="ChEBI" id="CHEBI:597326"/>
    </ligand>
</feature>
<comment type="subcellular location">
    <subcellularLocation>
        <location evidence="10 11">Cytoplasm</location>
    </subcellularLocation>
</comment>
<dbReference type="GO" id="GO:0043420">
    <property type="term" value="P:anthranilate metabolic process"/>
    <property type="evidence" value="ECO:0007669"/>
    <property type="project" value="UniProtKB-UniRule"/>
</dbReference>
<evidence type="ECO:0000313" key="13">
    <source>
        <dbReference type="Proteomes" id="UP000693946"/>
    </source>
</evidence>
<comment type="catalytic activity">
    <reaction evidence="8 10 11">
        <text>L-kynurenine + H2O = anthranilate + L-alanine + H(+)</text>
        <dbReference type="Rhea" id="RHEA:16813"/>
        <dbReference type="ChEBI" id="CHEBI:15377"/>
        <dbReference type="ChEBI" id="CHEBI:15378"/>
        <dbReference type="ChEBI" id="CHEBI:16567"/>
        <dbReference type="ChEBI" id="CHEBI:57959"/>
        <dbReference type="ChEBI" id="CHEBI:57972"/>
        <dbReference type="EC" id="3.7.1.3"/>
    </reaction>
</comment>
<comment type="function">
    <text evidence="9">Catalyzes the cleavage of L-kynurenine (L-Kyn) and L-3-hydroxykynurenine (L-3OHKyn) into anthranilic acid (AA) and 3-hydroxyanthranilic acid (3-OHAA), respectively. Has a preference for the L-3-hydroxy form. Also has cysteine-conjugate-beta-lyase activity.</text>
</comment>
<dbReference type="GO" id="GO:0030170">
    <property type="term" value="F:pyridoxal phosphate binding"/>
    <property type="evidence" value="ECO:0007669"/>
    <property type="project" value="UniProtKB-UniRule"/>
</dbReference>
<dbReference type="GO" id="GO:0005737">
    <property type="term" value="C:cytoplasm"/>
    <property type="evidence" value="ECO:0007669"/>
    <property type="project" value="UniProtKB-SubCell"/>
</dbReference>
<comment type="cofactor">
    <cofactor evidence="1 10 11">
        <name>pyridoxal 5'-phosphate</name>
        <dbReference type="ChEBI" id="CHEBI:597326"/>
    </cofactor>
</comment>
<evidence type="ECO:0000256" key="5">
    <source>
        <dbReference type="ARBA" id="ARBA00022898"/>
    </source>
</evidence>
<proteinExistence type="inferred from homology"/>
<evidence type="ECO:0000256" key="11">
    <source>
        <dbReference type="PIRNR" id="PIRNR038800"/>
    </source>
</evidence>
<keyword evidence="4 10" id="KW-0378">Hydrolase</keyword>
<evidence type="ECO:0000256" key="3">
    <source>
        <dbReference type="ARBA" id="ARBA00022642"/>
    </source>
</evidence>
<dbReference type="GO" id="GO:0034354">
    <property type="term" value="P:'de novo' NAD+ biosynthetic process from L-tryptophan"/>
    <property type="evidence" value="ECO:0007669"/>
    <property type="project" value="UniProtKB-UniRule"/>
</dbReference>
<keyword evidence="13" id="KW-1185">Reference proteome</keyword>
<keyword evidence="6" id="KW-0007">Acetylation</keyword>
<dbReference type="FunFam" id="3.90.1150.10:FF:000203">
    <property type="entry name" value="Kynureninase"/>
    <property type="match status" value="1"/>
</dbReference>
<comment type="caution">
    <text evidence="12">The sequence shown here is derived from an EMBL/GenBank/DDBJ whole genome shotgun (WGS) entry which is preliminary data.</text>
</comment>
<dbReference type="EMBL" id="JAGKHQ010000012">
    <property type="protein sequence ID" value="KAG7503075.1"/>
    <property type="molecule type" value="Genomic_DNA"/>
</dbReference>
<comment type="caution">
    <text evidence="10">Lacks conserved residue(s) required for the propagation of feature annotation.</text>
</comment>
<keyword evidence="2 10" id="KW-0963">Cytoplasm</keyword>
<dbReference type="Proteomes" id="UP000693946">
    <property type="component" value="Linkage Group LG2"/>
</dbReference>
<dbReference type="GO" id="GO:0030429">
    <property type="term" value="F:kynureninase activity"/>
    <property type="evidence" value="ECO:0007669"/>
    <property type="project" value="UniProtKB-UniRule"/>
</dbReference>
<dbReference type="AlphaFoldDB" id="A0AAV6RC76"/>
<evidence type="ECO:0000313" key="12">
    <source>
        <dbReference type="EMBL" id="KAG7503076.1"/>
    </source>
</evidence>
<dbReference type="RefSeq" id="XP_043904577.1">
    <property type="nucleotide sequence ID" value="XM_044048642.1"/>
</dbReference>
<feature type="binding site" evidence="10">
    <location>
        <position position="250"/>
    </location>
    <ligand>
        <name>pyridoxal 5'-phosphate</name>
        <dbReference type="ChEBI" id="CHEBI:597326"/>
    </ligand>
</feature>
<dbReference type="GeneID" id="122783796"/>
<comment type="pathway">
    <text evidence="10 11">Amino-acid degradation; L-kynurenine degradation; L-alanine and anthranilate from L-kynurenine: step 1/1.</text>
</comment>
<dbReference type="GO" id="GO:0019805">
    <property type="term" value="P:quinolinate biosynthetic process"/>
    <property type="evidence" value="ECO:0007669"/>
    <property type="project" value="UniProtKB-UniRule"/>
</dbReference>
<dbReference type="GO" id="GO:0097053">
    <property type="term" value="P:L-kynurenine catabolic process"/>
    <property type="evidence" value="ECO:0007669"/>
    <property type="project" value="UniProtKB-UniRule"/>
</dbReference>
<gene>
    <name evidence="10" type="primary">KYNU</name>
    <name evidence="12" type="ORF">JOB18_031466</name>
</gene>
<comment type="similarity">
    <text evidence="10 11">Belongs to the kynureninase family.</text>
</comment>
<dbReference type="PANTHER" id="PTHR14084">
    <property type="entry name" value="KYNURENINASE"/>
    <property type="match status" value="1"/>
</dbReference>
<evidence type="ECO:0000256" key="7">
    <source>
        <dbReference type="ARBA" id="ARBA00050219"/>
    </source>
</evidence>
<feature type="binding site" evidence="10">
    <location>
        <begin position="165"/>
        <end position="168"/>
    </location>
    <ligand>
        <name>pyridoxal 5'-phosphate</name>
        <dbReference type="ChEBI" id="CHEBI:597326"/>
    </ligand>
</feature>
<feature type="binding site" evidence="10">
    <location>
        <position position="253"/>
    </location>
    <ligand>
        <name>pyridoxal 5'-phosphate</name>
        <dbReference type="ChEBI" id="CHEBI:597326"/>
    </ligand>
</feature>
<protein>
    <recommendedName>
        <fullName evidence="10 11">Kynureninase</fullName>
        <ecNumber evidence="10 11">3.7.1.3</ecNumber>
    </recommendedName>
    <alternativeName>
        <fullName evidence="10">L-kynurenine hydrolase</fullName>
    </alternativeName>
</protein>
<dbReference type="NCBIfam" id="TIGR01814">
    <property type="entry name" value="kynureninase"/>
    <property type="match status" value="1"/>
</dbReference>
<dbReference type="Pfam" id="PF22580">
    <property type="entry name" value="KYNU_C"/>
    <property type="match status" value="1"/>
</dbReference>
<feature type="binding site" evidence="10">
    <location>
        <position position="275"/>
    </location>
    <ligand>
        <name>pyridoxal 5'-phosphate</name>
        <dbReference type="ChEBI" id="CHEBI:597326"/>
    </ligand>
</feature>
<reference evidence="12" key="2">
    <citation type="submission" date="2021-03" db="EMBL/GenBank/DDBJ databases">
        <authorList>
            <person name="Guerrero-Cozar I."/>
            <person name="Gomez-Garrido J."/>
            <person name="Berbel C."/>
            <person name="Martinez-Blanch J.F."/>
            <person name="Alioto T."/>
            <person name="Claros M.G."/>
            <person name="Gagnaire P.A."/>
            <person name="Manchado M."/>
        </authorList>
    </citation>
    <scope>NUCLEOTIDE SEQUENCE</scope>
    <source>
        <strain evidence="12">Sse05_10M</strain>
        <tissue evidence="12">Blood</tissue>
    </source>
</reference>
<evidence type="ECO:0000256" key="6">
    <source>
        <dbReference type="ARBA" id="ARBA00022990"/>
    </source>
</evidence>
<dbReference type="PANTHER" id="PTHR14084:SF0">
    <property type="entry name" value="KYNURENINASE"/>
    <property type="match status" value="1"/>
</dbReference>
<dbReference type="EC" id="3.7.1.3" evidence="10 11"/>
<evidence type="ECO:0000256" key="2">
    <source>
        <dbReference type="ARBA" id="ARBA00022490"/>
    </source>
</evidence>
<dbReference type="EMBL" id="JAGKHQ010000012">
    <property type="protein sequence ID" value="KAG7503076.1"/>
    <property type="molecule type" value="Genomic_DNA"/>
</dbReference>
<evidence type="ECO:0000256" key="8">
    <source>
        <dbReference type="ARBA" id="ARBA00051308"/>
    </source>
</evidence>
<evidence type="ECO:0000256" key="9">
    <source>
        <dbReference type="ARBA" id="ARBA00054033"/>
    </source>
</evidence>
<reference evidence="12 13" key="1">
    <citation type="journal article" date="2021" name="Sci. Rep.">
        <title>Chromosome anchoring in Senegalese sole (Solea senegalensis) reveals sex-associated markers and genome rearrangements in flatfish.</title>
        <authorList>
            <person name="Guerrero-Cozar I."/>
            <person name="Gomez-Garrido J."/>
            <person name="Berbel C."/>
            <person name="Martinez-Blanch J.F."/>
            <person name="Alioto T."/>
            <person name="Claros M.G."/>
            <person name="Gagnaire P.A."/>
            <person name="Manchado M."/>
        </authorList>
    </citation>
    <scope>NUCLEOTIDE SEQUENCE [LARGE SCALE GENOMIC DNA]</scope>
    <source>
        <strain evidence="12">Sse05_10M</strain>
    </source>
</reference>
<evidence type="ECO:0000256" key="10">
    <source>
        <dbReference type="HAMAP-Rule" id="MF_03017"/>
    </source>
</evidence>
<feature type="binding site" evidence="10">
    <location>
        <position position="305"/>
    </location>
    <ligand>
        <name>pyridoxal 5'-phosphate</name>
        <dbReference type="ChEBI" id="CHEBI:597326"/>
    </ligand>
</feature>
<evidence type="ECO:0000256" key="1">
    <source>
        <dbReference type="ARBA" id="ARBA00001933"/>
    </source>
</evidence>
<dbReference type="InterPro" id="IPR010111">
    <property type="entry name" value="Kynureninase"/>
</dbReference>
<feature type="binding site" evidence="10">
    <location>
        <position position="138"/>
    </location>
    <ligand>
        <name>pyridoxal 5'-phosphate</name>
        <dbReference type="ChEBI" id="CHEBI:597326"/>
    </ligand>
</feature>
<feature type="binding site" evidence="10">
    <location>
        <position position="137"/>
    </location>
    <ligand>
        <name>pyridoxal 5'-phosphate</name>
        <dbReference type="ChEBI" id="CHEBI:597326"/>
    </ligand>
</feature>
<evidence type="ECO:0000256" key="4">
    <source>
        <dbReference type="ARBA" id="ARBA00022801"/>
    </source>
</evidence>
<feature type="modified residue" description="N6-(pyridoxal phosphate)lysine" evidence="10">
    <location>
        <position position="276"/>
    </location>
</feature>
<keyword evidence="5 10" id="KW-0663">Pyridoxal phosphate</keyword>
<organism evidence="12 13">
    <name type="scientific">Solea senegalensis</name>
    <name type="common">Senegalese sole</name>
    <dbReference type="NCBI Taxonomy" id="28829"/>
    <lineage>
        <taxon>Eukaryota</taxon>
        <taxon>Metazoa</taxon>
        <taxon>Chordata</taxon>
        <taxon>Craniata</taxon>
        <taxon>Vertebrata</taxon>
        <taxon>Euteleostomi</taxon>
        <taxon>Actinopterygii</taxon>
        <taxon>Neopterygii</taxon>
        <taxon>Teleostei</taxon>
        <taxon>Neoteleostei</taxon>
        <taxon>Acanthomorphata</taxon>
        <taxon>Carangaria</taxon>
        <taxon>Pleuronectiformes</taxon>
        <taxon>Pleuronectoidei</taxon>
        <taxon>Soleidae</taxon>
        <taxon>Solea</taxon>
    </lineage>
</organism>
<dbReference type="HAMAP" id="MF_01970">
    <property type="entry name" value="Kynureninase"/>
    <property type="match status" value="1"/>
</dbReference>
<dbReference type="PIRSF" id="PIRSF038800">
    <property type="entry name" value="KYNU"/>
    <property type="match status" value="1"/>
</dbReference>
<dbReference type="FunFam" id="3.40.640.10:FF:000031">
    <property type="entry name" value="Kynureninase"/>
    <property type="match status" value="1"/>
</dbReference>
<dbReference type="RefSeq" id="XP_043904582.1">
    <property type="nucleotide sequence ID" value="XM_044048647.1"/>
</dbReference>
<name>A0AAV6RC76_SOLSE</name>